<gene>
    <name evidence="7" type="ORF">A2Z00_01090</name>
</gene>
<evidence type="ECO:0000256" key="1">
    <source>
        <dbReference type="ARBA" id="ARBA00005791"/>
    </source>
</evidence>
<keyword evidence="3" id="KW-0560">Oxidoreductase</keyword>
<evidence type="ECO:0000256" key="3">
    <source>
        <dbReference type="ARBA" id="ARBA00023002"/>
    </source>
</evidence>
<reference evidence="7 8" key="1">
    <citation type="journal article" date="2016" name="Nat. Commun.">
        <title>Thousands of microbial genomes shed light on interconnected biogeochemical processes in an aquifer system.</title>
        <authorList>
            <person name="Anantharaman K."/>
            <person name="Brown C.T."/>
            <person name="Hug L.A."/>
            <person name="Sharon I."/>
            <person name="Castelle C.J."/>
            <person name="Probst A.J."/>
            <person name="Thomas B.C."/>
            <person name="Singh A."/>
            <person name="Wilkins M.J."/>
            <person name="Karaoz U."/>
            <person name="Brodie E.L."/>
            <person name="Williams K.H."/>
            <person name="Hubbard S.S."/>
            <person name="Banfield J.F."/>
        </authorList>
    </citation>
    <scope>NUCLEOTIDE SEQUENCE [LARGE SCALE GENOMIC DNA]</scope>
</reference>
<evidence type="ECO:0000256" key="4">
    <source>
        <dbReference type="ARBA" id="ARBA00023157"/>
    </source>
</evidence>
<dbReference type="PROSITE" id="PS51352">
    <property type="entry name" value="THIOREDOXIN_2"/>
    <property type="match status" value="1"/>
</dbReference>
<evidence type="ECO:0000259" key="6">
    <source>
        <dbReference type="PROSITE" id="PS51352"/>
    </source>
</evidence>
<dbReference type="Gene3D" id="3.40.30.10">
    <property type="entry name" value="Glutaredoxin"/>
    <property type="match status" value="1"/>
</dbReference>
<dbReference type="InterPro" id="IPR013766">
    <property type="entry name" value="Thioredoxin_domain"/>
</dbReference>
<dbReference type="InterPro" id="IPR036249">
    <property type="entry name" value="Thioredoxin-like_sf"/>
</dbReference>
<dbReference type="AlphaFoldDB" id="A0A1F5ZGK7"/>
<protein>
    <recommendedName>
        <fullName evidence="6">Thioredoxin domain-containing protein</fullName>
    </recommendedName>
</protein>
<keyword evidence="2" id="KW-0732">Signal</keyword>
<dbReference type="Proteomes" id="UP000177268">
    <property type="component" value="Unassembled WGS sequence"/>
</dbReference>
<keyword evidence="5" id="KW-0676">Redox-active center</keyword>
<dbReference type="PANTHER" id="PTHR13887">
    <property type="entry name" value="GLUTATHIONE S-TRANSFERASE KAPPA"/>
    <property type="match status" value="1"/>
</dbReference>
<name>A0A1F5ZGK7_9BACT</name>
<feature type="domain" description="Thioredoxin" evidence="6">
    <location>
        <begin position="32"/>
        <end position="215"/>
    </location>
</feature>
<dbReference type="InterPro" id="IPR012336">
    <property type="entry name" value="Thioredoxin-like_fold"/>
</dbReference>
<evidence type="ECO:0000313" key="7">
    <source>
        <dbReference type="EMBL" id="OGG11636.1"/>
    </source>
</evidence>
<comment type="similarity">
    <text evidence="1">Belongs to the thioredoxin family. DsbA subfamily.</text>
</comment>
<dbReference type="Pfam" id="PF13462">
    <property type="entry name" value="Thioredoxin_4"/>
    <property type="match status" value="1"/>
</dbReference>
<comment type="caution">
    <text evidence="7">The sequence shown here is derived from an EMBL/GenBank/DDBJ whole genome shotgun (WGS) entry which is preliminary data.</text>
</comment>
<dbReference type="STRING" id="1798370.A2Z00_01090"/>
<evidence type="ECO:0000256" key="5">
    <source>
        <dbReference type="ARBA" id="ARBA00023284"/>
    </source>
</evidence>
<dbReference type="GO" id="GO:0016491">
    <property type="term" value="F:oxidoreductase activity"/>
    <property type="evidence" value="ECO:0007669"/>
    <property type="project" value="UniProtKB-KW"/>
</dbReference>
<dbReference type="EMBL" id="MFIZ01000022">
    <property type="protein sequence ID" value="OGG11636.1"/>
    <property type="molecule type" value="Genomic_DNA"/>
</dbReference>
<accession>A0A1F5ZGK7</accession>
<proteinExistence type="inferred from homology"/>
<organism evidence="7 8">
    <name type="scientific">Candidatus Gottesmanbacteria bacterium RBG_13_45_10</name>
    <dbReference type="NCBI Taxonomy" id="1798370"/>
    <lineage>
        <taxon>Bacteria</taxon>
        <taxon>Candidatus Gottesmaniibacteriota</taxon>
    </lineage>
</organism>
<dbReference type="SUPFAM" id="SSF52833">
    <property type="entry name" value="Thioredoxin-like"/>
    <property type="match status" value="1"/>
</dbReference>
<sequence length="216" mass="23830">MTQEAKMLLGIGVATIALVLGAAFIFGRSSQAPLATEKVDETLLVRNDSNKTGSPSAKVKLVEFGDYQCPACSVVHVPVKQLVHDYSDKILFVFRNYPLSQHQNALVAAEAAEAAGKQGKYWEMHDMLYERQQEWGESKKAMDYFTGYAKEIGLDENTFTQDVKSNKFAAKIQADQDDGDALGVNATPTFYINGQKFTDNLSYESLKKAIDAAMPK</sequence>
<evidence type="ECO:0000256" key="2">
    <source>
        <dbReference type="ARBA" id="ARBA00022729"/>
    </source>
</evidence>
<evidence type="ECO:0000313" key="8">
    <source>
        <dbReference type="Proteomes" id="UP000177268"/>
    </source>
</evidence>
<dbReference type="PANTHER" id="PTHR13887:SF14">
    <property type="entry name" value="DISULFIDE BOND FORMATION PROTEIN D"/>
    <property type="match status" value="1"/>
</dbReference>
<keyword evidence="4" id="KW-1015">Disulfide bond</keyword>